<comment type="caution">
    <text evidence="1">The sequence shown here is derived from an EMBL/GenBank/DDBJ whole genome shotgun (WGS) entry which is preliminary data.</text>
</comment>
<accession>A0ACC0TXV2</accession>
<gene>
    <name evidence="1" type="ORF">F5148DRAFT_504776</name>
</gene>
<name>A0ACC0TXV2_9AGAM</name>
<proteinExistence type="predicted"/>
<organism evidence="1 2">
    <name type="scientific">Russula earlei</name>
    <dbReference type="NCBI Taxonomy" id="71964"/>
    <lineage>
        <taxon>Eukaryota</taxon>
        <taxon>Fungi</taxon>
        <taxon>Dikarya</taxon>
        <taxon>Basidiomycota</taxon>
        <taxon>Agaricomycotina</taxon>
        <taxon>Agaricomycetes</taxon>
        <taxon>Russulales</taxon>
        <taxon>Russulaceae</taxon>
        <taxon>Russula</taxon>
    </lineage>
</organism>
<reference evidence="1" key="1">
    <citation type="submission" date="2021-03" db="EMBL/GenBank/DDBJ databases">
        <title>Evolutionary priming and transition to the ectomycorrhizal habit in an iconic lineage of mushroom-forming fungi: is preadaptation a requirement?</title>
        <authorList>
            <consortium name="DOE Joint Genome Institute"/>
            <person name="Looney B.P."/>
            <person name="Miyauchi S."/>
            <person name="Morin E."/>
            <person name="Drula E."/>
            <person name="Courty P.E."/>
            <person name="Chicoki N."/>
            <person name="Fauchery L."/>
            <person name="Kohler A."/>
            <person name="Kuo A."/>
            <person name="LaButti K."/>
            <person name="Pangilinan J."/>
            <person name="Lipzen A."/>
            <person name="Riley R."/>
            <person name="Andreopoulos W."/>
            <person name="He G."/>
            <person name="Johnson J."/>
            <person name="Barry K.W."/>
            <person name="Grigoriev I.V."/>
            <person name="Nagy L."/>
            <person name="Hibbett D."/>
            <person name="Henrissat B."/>
            <person name="Matheny P.B."/>
            <person name="Labbe J."/>
            <person name="Martin A.F."/>
        </authorList>
    </citation>
    <scope>NUCLEOTIDE SEQUENCE</scope>
    <source>
        <strain evidence="1">BPL698</strain>
    </source>
</reference>
<evidence type="ECO:0000313" key="1">
    <source>
        <dbReference type="EMBL" id="KAI9452453.1"/>
    </source>
</evidence>
<sequence length="256" mass="26368">MCVGFWSLTHPEYALILCANRDEDLSRATLPAHFHSFEALSEPASSAANDGGAAVKDDVKARASVLSGRDVLAGGSWLGISKPTGRVALLTNITEAGAAYASSRGTLIASFLADPRGRQSDSDRDIASAAAALTSSQPGDAPYAGFNMLLFEPLTPPAPTPTPLTGSSPCALAYDARWLTNGGGGGRIRARPLSDAECACGGISNGVDGEGGDAWPKLLQGKAALRSILDEDSPHCGPEITDPDSHLAGRLIELLT</sequence>
<protein>
    <submittedName>
        <fullName evidence="1">Uncharacterized protein</fullName>
    </submittedName>
</protein>
<dbReference type="Proteomes" id="UP001207468">
    <property type="component" value="Unassembled WGS sequence"/>
</dbReference>
<keyword evidence="2" id="KW-1185">Reference proteome</keyword>
<dbReference type="EMBL" id="JAGFNK010000336">
    <property type="protein sequence ID" value="KAI9452453.1"/>
    <property type="molecule type" value="Genomic_DNA"/>
</dbReference>
<evidence type="ECO:0000313" key="2">
    <source>
        <dbReference type="Proteomes" id="UP001207468"/>
    </source>
</evidence>